<keyword evidence="2" id="KW-0489">Methyltransferase</keyword>
<evidence type="ECO:0000313" key="7">
    <source>
        <dbReference type="Proteomes" id="UP000663505"/>
    </source>
</evidence>
<keyword evidence="3" id="KW-0808">Transferase</keyword>
<evidence type="ECO:0000256" key="3">
    <source>
        <dbReference type="ARBA" id="ARBA00022679"/>
    </source>
</evidence>
<dbReference type="InterPro" id="IPR036926">
    <property type="entry name" value="Thymidate_synth/dCMP_Mease_sf"/>
</dbReference>
<sequence length="200" mass="23706">MSVADIQYNRLVKEIMDRGIWDRDQKVRSVWKDGTPAYTKSLITANLTFEDSEVPILTTKEIKWRSAIKEILWIWQMKSNRVQDLRDVGVNIWNDWERQDGTIGHAYGYVLRKKCRRLNGGLVDQVDMLLHELRHNPASRRHIVTLRHIQLLAEQLTFPQYQAPTLWMNPNIKSFYDFTIDDFQLLNYKHGPLIRMELAI</sequence>
<dbReference type="InterPro" id="IPR045097">
    <property type="entry name" value="Thymidate_synth/dCMP_Mease"/>
</dbReference>
<keyword evidence="7" id="KW-1185">Reference proteome</keyword>
<dbReference type="EMBL" id="CP071182">
    <property type="protein sequence ID" value="QSO46646.1"/>
    <property type="molecule type" value="Genomic_DNA"/>
</dbReference>
<reference evidence="6 7" key="1">
    <citation type="submission" date="2021-02" db="EMBL/GenBank/DDBJ databases">
        <title>Alicyclobacillus curvatus sp. nov. and Alicyclobacillus mengziensis sp. nov., two acidophilic bacteria isolated from acid mine drainage.</title>
        <authorList>
            <person name="Huang Y."/>
        </authorList>
    </citation>
    <scope>NUCLEOTIDE SEQUENCE [LARGE SCALE GENOMIC DNA]</scope>
    <source>
        <strain evidence="6 7">S30H14</strain>
    </source>
</reference>
<dbReference type="RefSeq" id="WP_206656011.1">
    <property type="nucleotide sequence ID" value="NZ_CP071182.1"/>
</dbReference>
<proteinExistence type="predicted"/>
<evidence type="ECO:0000256" key="1">
    <source>
        <dbReference type="ARBA" id="ARBA00011947"/>
    </source>
</evidence>
<dbReference type="EC" id="2.1.1.45" evidence="1"/>
<dbReference type="PANTHER" id="PTHR11548:SF1">
    <property type="entry name" value="THYMIDYLATE SYNTHASE 1"/>
    <property type="match status" value="1"/>
</dbReference>
<dbReference type="PANTHER" id="PTHR11548">
    <property type="entry name" value="THYMIDYLATE SYNTHASE 1"/>
    <property type="match status" value="1"/>
</dbReference>
<feature type="domain" description="Thymidylate synthase/dCMP hydroxymethylase" evidence="5">
    <location>
        <begin position="7"/>
        <end position="145"/>
    </location>
</feature>
<dbReference type="GO" id="GO:0005829">
    <property type="term" value="C:cytosol"/>
    <property type="evidence" value="ECO:0007669"/>
    <property type="project" value="TreeGrafter"/>
</dbReference>
<accession>A0A9X7VX19</accession>
<evidence type="ECO:0000259" key="5">
    <source>
        <dbReference type="Pfam" id="PF00303"/>
    </source>
</evidence>
<dbReference type="Proteomes" id="UP000663505">
    <property type="component" value="Chromosome"/>
</dbReference>
<dbReference type="InterPro" id="IPR000398">
    <property type="entry name" value="Thymidylate_synthase"/>
</dbReference>
<dbReference type="KEGG" id="afx:JZ786_19685"/>
<keyword evidence="4" id="KW-0545">Nucleotide biosynthesis</keyword>
<name>A0A9X7VX19_9BACL</name>
<dbReference type="PRINTS" id="PR00108">
    <property type="entry name" value="THYMDSNTHASE"/>
</dbReference>
<evidence type="ECO:0000256" key="2">
    <source>
        <dbReference type="ARBA" id="ARBA00022603"/>
    </source>
</evidence>
<feature type="domain" description="Thymidylate synthase/dCMP hydroxymethylase" evidence="5">
    <location>
        <begin position="147"/>
        <end position="200"/>
    </location>
</feature>
<dbReference type="AlphaFoldDB" id="A0A9X7VX19"/>
<evidence type="ECO:0000313" key="6">
    <source>
        <dbReference type="EMBL" id="QSO46646.1"/>
    </source>
</evidence>
<dbReference type="GO" id="GO:0032259">
    <property type="term" value="P:methylation"/>
    <property type="evidence" value="ECO:0007669"/>
    <property type="project" value="UniProtKB-KW"/>
</dbReference>
<dbReference type="Pfam" id="PF00303">
    <property type="entry name" value="Thymidylat_synt"/>
    <property type="match status" value="2"/>
</dbReference>
<dbReference type="Gene3D" id="3.30.572.10">
    <property type="entry name" value="Thymidylate synthase/dCMP hydroxymethylase domain"/>
    <property type="match status" value="2"/>
</dbReference>
<dbReference type="GO" id="GO:0006231">
    <property type="term" value="P:dTMP biosynthetic process"/>
    <property type="evidence" value="ECO:0007669"/>
    <property type="project" value="InterPro"/>
</dbReference>
<organism evidence="6 7">
    <name type="scientific">Alicyclobacillus mengziensis</name>
    <dbReference type="NCBI Taxonomy" id="2931921"/>
    <lineage>
        <taxon>Bacteria</taxon>
        <taxon>Bacillati</taxon>
        <taxon>Bacillota</taxon>
        <taxon>Bacilli</taxon>
        <taxon>Bacillales</taxon>
        <taxon>Alicyclobacillaceae</taxon>
        <taxon>Alicyclobacillus</taxon>
    </lineage>
</organism>
<protein>
    <recommendedName>
        <fullName evidence="1">thymidylate synthase</fullName>
        <ecNumber evidence="1">2.1.1.45</ecNumber>
    </recommendedName>
</protein>
<dbReference type="SUPFAM" id="SSF55831">
    <property type="entry name" value="Thymidylate synthase/dCMP hydroxymethylase"/>
    <property type="match status" value="1"/>
</dbReference>
<evidence type="ECO:0000256" key="4">
    <source>
        <dbReference type="ARBA" id="ARBA00022727"/>
    </source>
</evidence>
<dbReference type="GO" id="GO:0004799">
    <property type="term" value="F:thymidylate synthase activity"/>
    <property type="evidence" value="ECO:0007669"/>
    <property type="project" value="UniProtKB-EC"/>
</dbReference>
<dbReference type="InterPro" id="IPR023451">
    <property type="entry name" value="Thymidate_synth/dCMP_Mease_dom"/>
</dbReference>
<gene>
    <name evidence="6" type="ORF">JZ786_19685</name>
</gene>